<sequence length="130" mass="14436">MTVTNRRTSFVDGDKTNNKVTEKSEESGRGRAEKKPEVVIRKYPESRGIRLQPEGGGSGRQATGNCLAAAHPNFPLRRQEEGAPAAVVILRVSGRWCHKTGNASCGNGKTQEKKKRRKGRRRKLINEKLI</sequence>
<feature type="compositionally biased region" description="Basic and acidic residues" evidence="1">
    <location>
        <begin position="12"/>
        <end position="48"/>
    </location>
</feature>
<feature type="compositionally biased region" description="Basic residues" evidence="1">
    <location>
        <begin position="112"/>
        <end position="123"/>
    </location>
</feature>
<protein>
    <submittedName>
        <fullName evidence="2">Uncharacterized protein</fullName>
    </submittedName>
</protein>
<evidence type="ECO:0000313" key="2">
    <source>
        <dbReference type="EMBL" id="KAK6619753.1"/>
    </source>
</evidence>
<dbReference type="EMBL" id="JAWJWE010000040">
    <property type="protein sequence ID" value="KAK6619753.1"/>
    <property type="molecule type" value="Genomic_DNA"/>
</dbReference>
<evidence type="ECO:0000313" key="3">
    <source>
        <dbReference type="Proteomes" id="UP001372834"/>
    </source>
</evidence>
<accession>A0AAN8RT13</accession>
<dbReference type="AlphaFoldDB" id="A0AAN8RT13"/>
<feature type="region of interest" description="Disordered" evidence="1">
    <location>
        <begin position="1"/>
        <end position="64"/>
    </location>
</feature>
<feature type="region of interest" description="Disordered" evidence="1">
    <location>
        <begin position="101"/>
        <end position="130"/>
    </location>
</feature>
<evidence type="ECO:0000256" key="1">
    <source>
        <dbReference type="SAM" id="MobiDB-lite"/>
    </source>
</evidence>
<name>A0AAN8RT13_POLSC</name>
<organism evidence="2 3">
    <name type="scientific">Polyplax serrata</name>
    <name type="common">Common mouse louse</name>
    <dbReference type="NCBI Taxonomy" id="468196"/>
    <lineage>
        <taxon>Eukaryota</taxon>
        <taxon>Metazoa</taxon>
        <taxon>Ecdysozoa</taxon>
        <taxon>Arthropoda</taxon>
        <taxon>Hexapoda</taxon>
        <taxon>Insecta</taxon>
        <taxon>Pterygota</taxon>
        <taxon>Neoptera</taxon>
        <taxon>Paraneoptera</taxon>
        <taxon>Psocodea</taxon>
        <taxon>Troctomorpha</taxon>
        <taxon>Phthiraptera</taxon>
        <taxon>Anoplura</taxon>
        <taxon>Polyplacidae</taxon>
        <taxon>Polyplax</taxon>
    </lineage>
</organism>
<gene>
    <name evidence="2" type="ORF">RUM43_012517</name>
</gene>
<proteinExistence type="predicted"/>
<reference evidence="2 3" key="1">
    <citation type="submission" date="2023-10" db="EMBL/GenBank/DDBJ databases">
        <title>Genomes of two closely related lineages of the louse Polyplax serrata with different host specificities.</title>
        <authorList>
            <person name="Martinu J."/>
            <person name="Tarabai H."/>
            <person name="Stefka J."/>
            <person name="Hypsa V."/>
        </authorList>
    </citation>
    <scope>NUCLEOTIDE SEQUENCE [LARGE SCALE GENOMIC DNA]</scope>
    <source>
        <strain evidence="2">HR10_N</strain>
    </source>
</reference>
<comment type="caution">
    <text evidence="2">The sequence shown here is derived from an EMBL/GenBank/DDBJ whole genome shotgun (WGS) entry which is preliminary data.</text>
</comment>
<dbReference type="Proteomes" id="UP001372834">
    <property type="component" value="Unassembled WGS sequence"/>
</dbReference>